<evidence type="ECO:0000313" key="2">
    <source>
        <dbReference type="Proteomes" id="UP000254079"/>
    </source>
</evidence>
<organism evidence="1 2">
    <name type="scientific">Escherichia coli</name>
    <dbReference type="NCBI Taxonomy" id="562"/>
    <lineage>
        <taxon>Bacteria</taxon>
        <taxon>Pseudomonadati</taxon>
        <taxon>Pseudomonadota</taxon>
        <taxon>Gammaproteobacteria</taxon>
        <taxon>Enterobacterales</taxon>
        <taxon>Enterobacteriaceae</taxon>
        <taxon>Escherichia</taxon>
    </lineage>
</organism>
<proteinExistence type="predicted"/>
<dbReference type="Proteomes" id="UP000254079">
    <property type="component" value="Unassembled WGS sequence"/>
</dbReference>
<dbReference type="EMBL" id="UGCP01000004">
    <property type="protein sequence ID" value="STL39919.1"/>
    <property type="molecule type" value="Genomic_DNA"/>
</dbReference>
<dbReference type="PANTHER" id="PTHR34413">
    <property type="entry name" value="PROPHAGE TAIL FIBER ASSEMBLY PROTEIN HOMOLOG TFAE-RELATED-RELATED"/>
    <property type="match status" value="1"/>
</dbReference>
<evidence type="ECO:0000313" key="1">
    <source>
        <dbReference type="EMBL" id="STL39919.1"/>
    </source>
</evidence>
<protein>
    <submittedName>
        <fullName evidence="1">Putative phage tail assembly chaperone</fullName>
    </submittedName>
</protein>
<dbReference type="InterPro" id="IPR003458">
    <property type="entry name" value="Phage_T4_Gp38_tail_assem"/>
</dbReference>
<accession>A0A377AWX1</accession>
<gene>
    <name evidence="1" type="ORF">NCTC8622_07836</name>
</gene>
<name>A0A377AWX1_ECOLX</name>
<sequence>MLTGLLLEINKWIDTSIHKKKMVFFTDLNKAPSDAVEITTDEWLLLLDGQDNGMKIVSNQEGYPVLTEQPPLSKENLIALADLKKRKLINEANEHMNSRQWPGKAAIGRLKGEELAQYNLWLDYLDALELVDTSGAPDIEWPTPPAVQAR</sequence>
<dbReference type="AlphaFoldDB" id="A0A377AWX1"/>
<dbReference type="PANTHER" id="PTHR34413:SF1">
    <property type="entry name" value="CYTOPLASMIC PROTEIN"/>
    <property type="match status" value="1"/>
</dbReference>
<dbReference type="InterPro" id="IPR051220">
    <property type="entry name" value="TFA_Chaperone"/>
</dbReference>
<dbReference type="Pfam" id="PF02413">
    <property type="entry name" value="Caudo_TAP"/>
    <property type="match status" value="1"/>
</dbReference>
<reference evidence="1 2" key="1">
    <citation type="submission" date="2018-06" db="EMBL/GenBank/DDBJ databases">
        <authorList>
            <consortium name="Pathogen Informatics"/>
            <person name="Doyle S."/>
        </authorList>
    </citation>
    <scope>NUCLEOTIDE SEQUENCE [LARGE SCALE GENOMIC DNA]</scope>
    <source>
        <strain evidence="1 2">NCTC8622</strain>
    </source>
</reference>